<organism evidence="1 2">
    <name type="scientific">Candidatus Flavonifractor intestinipullorum</name>
    <dbReference type="NCBI Taxonomy" id="2838587"/>
    <lineage>
        <taxon>Bacteria</taxon>
        <taxon>Bacillati</taxon>
        <taxon>Bacillota</taxon>
        <taxon>Clostridia</taxon>
        <taxon>Eubacteriales</taxon>
        <taxon>Oscillospiraceae</taxon>
        <taxon>Flavonifractor</taxon>
    </lineage>
</organism>
<sequence length="65" mass="7573">MEVHHLAKKKKVNDYGTGIPQHEMEALARVLLPEIEKFYASEEGQRQFAQWKEEQQLKQHIAKAG</sequence>
<dbReference type="EMBL" id="DWYC01000027">
    <property type="protein sequence ID" value="HJB56379.1"/>
    <property type="molecule type" value="Genomic_DNA"/>
</dbReference>
<comment type="caution">
    <text evidence="1">The sequence shown here is derived from an EMBL/GenBank/DDBJ whole genome shotgun (WGS) entry which is preliminary data.</text>
</comment>
<reference evidence="1" key="2">
    <citation type="submission" date="2021-04" db="EMBL/GenBank/DDBJ databases">
        <authorList>
            <person name="Gilroy R."/>
        </authorList>
    </citation>
    <scope>NUCLEOTIDE SEQUENCE</scope>
    <source>
        <strain evidence="1">CHK189-11263</strain>
    </source>
</reference>
<accession>A0A9D2MAK2</accession>
<gene>
    <name evidence="1" type="ORF">H9714_02385</name>
</gene>
<evidence type="ECO:0000313" key="2">
    <source>
        <dbReference type="Proteomes" id="UP000824208"/>
    </source>
</evidence>
<evidence type="ECO:0000313" key="1">
    <source>
        <dbReference type="EMBL" id="HJB56379.1"/>
    </source>
</evidence>
<dbReference type="AlphaFoldDB" id="A0A9D2MAK2"/>
<dbReference type="Proteomes" id="UP000824208">
    <property type="component" value="Unassembled WGS sequence"/>
</dbReference>
<protein>
    <submittedName>
        <fullName evidence="1">Uncharacterized protein</fullName>
    </submittedName>
</protein>
<reference evidence="1" key="1">
    <citation type="journal article" date="2021" name="PeerJ">
        <title>Extensive microbial diversity within the chicken gut microbiome revealed by metagenomics and culture.</title>
        <authorList>
            <person name="Gilroy R."/>
            <person name="Ravi A."/>
            <person name="Getino M."/>
            <person name="Pursley I."/>
            <person name="Horton D.L."/>
            <person name="Alikhan N.F."/>
            <person name="Baker D."/>
            <person name="Gharbi K."/>
            <person name="Hall N."/>
            <person name="Watson M."/>
            <person name="Adriaenssens E.M."/>
            <person name="Foster-Nyarko E."/>
            <person name="Jarju S."/>
            <person name="Secka A."/>
            <person name="Antonio M."/>
            <person name="Oren A."/>
            <person name="Chaudhuri R.R."/>
            <person name="La Ragione R."/>
            <person name="Hildebrand F."/>
            <person name="Pallen M.J."/>
        </authorList>
    </citation>
    <scope>NUCLEOTIDE SEQUENCE</scope>
    <source>
        <strain evidence="1">CHK189-11263</strain>
    </source>
</reference>
<name>A0A9D2MAK2_9FIRM</name>
<proteinExistence type="predicted"/>